<dbReference type="InterPro" id="IPR014710">
    <property type="entry name" value="RmlC-like_jellyroll"/>
</dbReference>
<keyword evidence="3" id="KW-0238">DNA-binding</keyword>
<dbReference type="Pfam" id="PF02311">
    <property type="entry name" value="AraC_binding"/>
    <property type="match status" value="1"/>
</dbReference>
<dbReference type="Gene3D" id="2.60.120.10">
    <property type="entry name" value="Jelly Rolls"/>
    <property type="match status" value="1"/>
</dbReference>
<evidence type="ECO:0000259" key="5">
    <source>
        <dbReference type="PROSITE" id="PS01124"/>
    </source>
</evidence>
<dbReference type="EMBL" id="WJXB01000011">
    <property type="protein sequence ID" value="MRN55981.1"/>
    <property type="molecule type" value="Genomic_DNA"/>
</dbReference>
<protein>
    <submittedName>
        <fullName evidence="6">Helix-turn-helix domain-containing protein</fullName>
    </submittedName>
</protein>
<dbReference type="Gene3D" id="1.10.10.60">
    <property type="entry name" value="Homeodomain-like"/>
    <property type="match status" value="2"/>
</dbReference>
<comment type="caution">
    <text evidence="6">The sequence shown here is derived from an EMBL/GenBank/DDBJ whole genome shotgun (WGS) entry which is preliminary data.</text>
</comment>
<dbReference type="Pfam" id="PF12833">
    <property type="entry name" value="HTH_18"/>
    <property type="match status" value="1"/>
</dbReference>
<dbReference type="PANTHER" id="PTHR46796:SF13">
    <property type="entry name" value="HTH-TYPE TRANSCRIPTIONAL ACTIVATOR RHAS"/>
    <property type="match status" value="1"/>
</dbReference>
<dbReference type="GO" id="GO:0043565">
    <property type="term" value="F:sequence-specific DNA binding"/>
    <property type="evidence" value="ECO:0007669"/>
    <property type="project" value="InterPro"/>
</dbReference>
<keyword evidence="1" id="KW-0963">Cytoplasm</keyword>
<dbReference type="RefSeq" id="WP_154121476.1">
    <property type="nucleotide sequence ID" value="NZ_WJXB01000011.1"/>
</dbReference>
<evidence type="ECO:0000256" key="2">
    <source>
        <dbReference type="ARBA" id="ARBA00023015"/>
    </source>
</evidence>
<dbReference type="InterPro" id="IPR037923">
    <property type="entry name" value="HTH-like"/>
</dbReference>
<dbReference type="InterPro" id="IPR050204">
    <property type="entry name" value="AraC_XylS_family_regulators"/>
</dbReference>
<gene>
    <name evidence="6" type="ORF">GJB61_23695</name>
</gene>
<dbReference type="GO" id="GO:0003700">
    <property type="term" value="F:DNA-binding transcription factor activity"/>
    <property type="evidence" value="ECO:0007669"/>
    <property type="project" value="InterPro"/>
</dbReference>
<evidence type="ECO:0000313" key="6">
    <source>
        <dbReference type="EMBL" id="MRN55981.1"/>
    </source>
</evidence>
<evidence type="ECO:0000256" key="3">
    <source>
        <dbReference type="ARBA" id="ARBA00023125"/>
    </source>
</evidence>
<name>A0A7X2H9N5_9BACL</name>
<dbReference type="SMART" id="SM00342">
    <property type="entry name" value="HTH_ARAC"/>
    <property type="match status" value="1"/>
</dbReference>
<dbReference type="InterPro" id="IPR003313">
    <property type="entry name" value="AraC-bd"/>
</dbReference>
<keyword evidence="4" id="KW-0804">Transcription</keyword>
<feature type="domain" description="HTH araC/xylS-type" evidence="5">
    <location>
        <begin position="178"/>
        <end position="276"/>
    </location>
</feature>
<dbReference type="InterPro" id="IPR018060">
    <property type="entry name" value="HTH_AraC"/>
</dbReference>
<proteinExistence type="predicted"/>
<dbReference type="SUPFAM" id="SSF46689">
    <property type="entry name" value="Homeodomain-like"/>
    <property type="match status" value="1"/>
</dbReference>
<evidence type="ECO:0000256" key="4">
    <source>
        <dbReference type="ARBA" id="ARBA00023163"/>
    </source>
</evidence>
<reference evidence="6 7" key="1">
    <citation type="submission" date="2019-11" db="EMBL/GenBank/DDBJ databases">
        <title>Paenibacillus monticola sp. nov., a novel PGPR strain isolated from mountain sample in China.</title>
        <authorList>
            <person name="Zhao Q."/>
            <person name="Li H.-P."/>
            <person name="Zhang J.-L."/>
        </authorList>
    </citation>
    <scope>NUCLEOTIDE SEQUENCE [LARGE SCALE GENOMIC DNA]</scope>
    <source>
        <strain evidence="6 7">LC-T2</strain>
    </source>
</reference>
<sequence length="284" mass="32908">MIKYSEVSHIDSELLADPFWIDSLSKVSPEHTHDFYEFFIVSEGSCKHIVNGQTQLLGPGCLVFIRPQDTHKYERNEDGDCCFLNIPCRISLITEAFAYLNEVDYTDGLLNAPIPPIAMLSQLEMDGLIRHFDRFRMLSSTNRARARIYLKGILIDILTQYFSTSETARQPEIPLWLEYAVSKMQSKENLNGGLPVLYKLSGRSVGHVNRAFRQYLQQTPTEYINRLKLNTARNLLLTTELRVIEIALESGFENVSHFYHQFKKFYHQAPLDLRKNSHVNRFLQ</sequence>
<accession>A0A7X2H9N5</accession>
<evidence type="ECO:0000256" key="1">
    <source>
        <dbReference type="ARBA" id="ARBA00022490"/>
    </source>
</evidence>
<dbReference type="SUPFAM" id="SSF51215">
    <property type="entry name" value="Regulatory protein AraC"/>
    <property type="match status" value="1"/>
</dbReference>
<evidence type="ECO:0000313" key="7">
    <source>
        <dbReference type="Proteomes" id="UP000463051"/>
    </source>
</evidence>
<dbReference type="Proteomes" id="UP000463051">
    <property type="component" value="Unassembled WGS sequence"/>
</dbReference>
<keyword evidence="7" id="KW-1185">Reference proteome</keyword>
<dbReference type="AlphaFoldDB" id="A0A7X2H9N5"/>
<dbReference type="InterPro" id="IPR009057">
    <property type="entry name" value="Homeodomain-like_sf"/>
</dbReference>
<dbReference type="PANTHER" id="PTHR46796">
    <property type="entry name" value="HTH-TYPE TRANSCRIPTIONAL ACTIVATOR RHAS-RELATED"/>
    <property type="match status" value="1"/>
</dbReference>
<organism evidence="6 7">
    <name type="scientific">Paenibacillus monticola</name>
    <dbReference type="NCBI Taxonomy" id="2666075"/>
    <lineage>
        <taxon>Bacteria</taxon>
        <taxon>Bacillati</taxon>
        <taxon>Bacillota</taxon>
        <taxon>Bacilli</taxon>
        <taxon>Bacillales</taxon>
        <taxon>Paenibacillaceae</taxon>
        <taxon>Paenibacillus</taxon>
    </lineage>
</organism>
<keyword evidence="2" id="KW-0805">Transcription regulation</keyword>
<dbReference type="PROSITE" id="PS01124">
    <property type="entry name" value="HTH_ARAC_FAMILY_2"/>
    <property type="match status" value="1"/>
</dbReference>